<comment type="subcellular location">
    <subcellularLocation>
        <location evidence="1">Endomembrane system</location>
        <topology evidence="1">Multi-pass membrane protein</topology>
    </subcellularLocation>
</comment>
<evidence type="ECO:0000256" key="3">
    <source>
        <dbReference type="ARBA" id="ARBA00022448"/>
    </source>
</evidence>
<evidence type="ECO:0000313" key="10">
    <source>
        <dbReference type="Proteomes" id="UP001500483"/>
    </source>
</evidence>
<evidence type="ECO:0000256" key="5">
    <source>
        <dbReference type="ARBA" id="ARBA00022989"/>
    </source>
</evidence>
<evidence type="ECO:0000313" key="9">
    <source>
        <dbReference type="EMBL" id="GAA3363364.1"/>
    </source>
</evidence>
<organism evidence="9 10">
    <name type="scientific">Saccharopolyspora gregorii</name>
    <dbReference type="NCBI Taxonomy" id="33914"/>
    <lineage>
        <taxon>Bacteria</taxon>
        <taxon>Bacillati</taxon>
        <taxon>Actinomycetota</taxon>
        <taxon>Actinomycetes</taxon>
        <taxon>Pseudonocardiales</taxon>
        <taxon>Pseudonocardiaceae</taxon>
        <taxon>Saccharopolyspora</taxon>
    </lineage>
</organism>
<evidence type="ECO:0000256" key="2">
    <source>
        <dbReference type="ARBA" id="ARBA00005697"/>
    </source>
</evidence>
<dbReference type="RefSeq" id="WP_258345513.1">
    <property type="nucleotide sequence ID" value="NZ_BAAAYK010000038.1"/>
</dbReference>
<comment type="caution">
    <text evidence="9">The sequence shown here is derived from an EMBL/GenBank/DDBJ whole genome shotgun (WGS) entry which is preliminary data.</text>
</comment>
<keyword evidence="3" id="KW-0813">Transport</keyword>
<evidence type="ECO:0000256" key="6">
    <source>
        <dbReference type="ARBA" id="ARBA00023136"/>
    </source>
</evidence>
<protein>
    <submittedName>
        <fullName evidence="9">NCS2 family permease</fullName>
    </submittedName>
</protein>
<name>A0ABP6RYE0_9PSEU</name>
<feature type="transmembrane region" description="Helical" evidence="8">
    <location>
        <begin position="118"/>
        <end position="138"/>
    </location>
</feature>
<feature type="compositionally biased region" description="Low complexity" evidence="7">
    <location>
        <begin position="34"/>
        <end position="51"/>
    </location>
</feature>
<feature type="transmembrane region" description="Helical" evidence="8">
    <location>
        <begin position="330"/>
        <end position="352"/>
    </location>
</feature>
<evidence type="ECO:0000256" key="4">
    <source>
        <dbReference type="ARBA" id="ARBA00022692"/>
    </source>
</evidence>
<comment type="similarity">
    <text evidence="2">Belongs to the nucleobase:cation symporter-2 (NCS2) (TC 2.A.40) family. Azg-like subfamily.</text>
</comment>
<dbReference type="Pfam" id="PF00860">
    <property type="entry name" value="Xan_ur_permease"/>
    <property type="match status" value="1"/>
</dbReference>
<evidence type="ECO:0000256" key="8">
    <source>
        <dbReference type="SAM" id="Phobius"/>
    </source>
</evidence>
<dbReference type="PANTHER" id="PTHR43337">
    <property type="entry name" value="XANTHINE/URACIL PERMEASE C887.17-RELATED"/>
    <property type="match status" value="1"/>
</dbReference>
<dbReference type="PANTHER" id="PTHR43337:SF1">
    <property type="entry name" value="XANTHINE_URACIL PERMEASE C887.17-RELATED"/>
    <property type="match status" value="1"/>
</dbReference>
<feature type="compositionally biased region" description="Basic and acidic residues" evidence="7">
    <location>
        <begin position="1"/>
        <end position="10"/>
    </location>
</feature>
<proteinExistence type="inferred from homology"/>
<feature type="transmembrane region" description="Helical" evidence="8">
    <location>
        <begin position="145"/>
        <end position="164"/>
    </location>
</feature>
<feature type="transmembrane region" description="Helical" evidence="8">
    <location>
        <begin position="170"/>
        <end position="189"/>
    </location>
</feature>
<dbReference type="InterPro" id="IPR045018">
    <property type="entry name" value="Azg-like"/>
</dbReference>
<keyword evidence="4 8" id="KW-0812">Transmembrane</keyword>
<feature type="transmembrane region" description="Helical" evidence="8">
    <location>
        <begin position="512"/>
        <end position="534"/>
    </location>
</feature>
<dbReference type="InterPro" id="IPR006043">
    <property type="entry name" value="NCS2"/>
</dbReference>
<gene>
    <name evidence="9" type="ORF">GCM10020366_54980</name>
</gene>
<feature type="transmembrane region" description="Helical" evidence="8">
    <location>
        <begin position="417"/>
        <end position="437"/>
    </location>
</feature>
<reference evidence="10" key="1">
    <citation type="journal article" date="2019" name="Int. J. Syst. Evol. Microbiol.">
        <title>The Global Catalogue of Microorganisms (GCM) 10K type strain sequencing project: providing services to taxonomists for standard genome sequencing and annotation.</title>
        <authorList>
            <consortium name="The Broad Institute Genomics Platform"/>
            <consortium name="The Broad Institute Genome Sequencing Center for Infectious Disease"/>
            <person name="Wu L."/>
            <person name="Ma J."/>
        </authorList>
    </citation>
    <scope>NUCLEOTIDE SEQUENCE [LARGE SCALE GENOMIC DNA]</scope>
    <source>
        <strain evidence="10">JCM 9687</strain>
    </source>
</reference>
<keyword evidence="10" id="KW-1185">Reference proteome</keyword>
<feature type="transmembrane region" description="Helical" evidence="8">
    <location>
        <begin position="245"/>
        <end position="265"/>
    </location>
</feature>
<dbReference type="EMBL" id="BAAAYK010000038">
    <property type="protein sequence ID" value="GAA3363364.1"/>
    <property type="molecule type" value="Genomic_DNA"/>
</dbReference>
<feature type="transmembrane region" description="Helical" evidence="8">
    <location>
        <begin position="79"/>
        <end position="98"/>
    </location>
</feature>
<sequence>MADRNPDDPRAGSSGGAEEPLGSSGEGAPEPVAERSGPGASSSGADAAGSARTGAATGVLDRYFKISERGSSLSRELRGGLVTFVTVAYIIVLNPLILGSYSADSPTAKRDVLGHVLTVPQVAASTALVAGVMTLLFGLVANYPFAIAAGLGINTLLAVTIAQQVSWPEAMGLVVVDGLVILVLVATGFRTAVFNAVPPELKAAIAVGIGLFISFVGLVDAGFVRRLPDAANTTVPVGLGIDGSIASWPTAVFAFGLVLTGILVARKVRGGILIAIVINTVVAIVVEALVHAGPSEGTDPHGWNLGYPAPPAEIFGLPDLSLVGDISFGAWTRLPALAAAMLVFTLVLANFFDAMGTMTGLGKEAGLADRKGNLPGIGKALAVEGVGAVAGGVGSASSNTVFVESASGIAEGARTGLANVVTGLLFLAAMFFTPLYSVIPVEAAAPALVVVGAMMLGQIRDVDLSDFAKALPAFLTIVVMPFTYSIANGIGVGFICYVLLHAATGRVRQVHPLMWVVSAAFVLYFAADPVSALFA</sequence>
<keyword evidence="6 8" id="KW-0472">Membrane</keyword>
<feature type="transmembrane region" description="Helical" evidence="8">
    <location>
        <begin position="201"/>
        <end position="225"/>
    </location>
</feature>
<dbReference type="Proteomes" id="UP001500483">
    <property type="component" value="Unassembled WGS sequence"/>
</dbReference>
<feature type="transmembrane region" description="Helical" evidence="8">
    <location>
        <begin position="471"/>
        <end position="500"/>
    </location>
</feature>
<keyword evidence="5 8" id="KW-1133">Transmembrane helix</keyword>
<feature type="transmembrane region" description="Helical" evidence="8">
    <location>
        <begin position="272"/>
        <end position="293"/>
    </location>
</feature>
<evidence type="ECO:0000256" key="7">
    <source>
        <dbReference type="SAM" id="MobiDB-lite"/>
    </source>
</evidence>
<accession>A0ABP6RYE0</accession>
<evidence type="ECO:0000256" key="1">
    <source>
        <dbReference type="ARBA" id="ARBA00004127"/>
    </source>
</evidence>
<feature type="region of interest" description="Disordered" evidence="7">
    <location>
        <begin position="1"/>
        <end position="51"/>
    </location>
</feature>